<dbReference type="InterPro" id="IPR004485">
    <property type="entry name" value="Cobalamin_biosynth_CobD/CbiB"/>
</dbReference>
<dbReference type="EMBL" id="JEOB01000002">
    <property type="protein sequence ID" value="EXM39386.1"/>
    <property type="molecule type" value="Genomic_DNA"/>
</dbReference>
<keyword evidence="5 9" id="KW-0169">Cobalamin biosynthesis</keyword>
<proteinExistence type="inferred from homology"/>
<feature type="transmembrane region" description="Helical" evidence="9">
    <location>
        <begin position="301"/>
        <end position="323"/>
    </location>
</feature>
<gene>
    <name evidence="9" type="primary">cobD</name>
    <name evidence="10" type="ORF">RASY3_05515</name>
</gene>
<reference evidence="10 11" key="1">
    <citation type="submission" date="2013-06" db="EMBL/GenBank/DDBJ databases">
        <title>Rumen cellulosomics: divergent fiber-degrading strategies revealed by comparative genome-wide analysis of six Ruminococcal strains.</title>
        <authorList>
            <person name="Dassa B."/>
            <person name="Borovok I."/>
            <person name="Lamed R."/>
            <person name="Flint H."/>
            <person name="Yeoman C.J."/>
            <person name="White B."/>
            <person name="Bayer E.A."/>
        </authorList>
    </citation>
    <scope>NUCLEOTIDE SEQUENCE [LARGE SCALE GENOMIC DNA]</scope>
    <source>
        <strain evidence="10 11">SY3</strain>
    </source>
</reference>
<dbReference type="GO" id="GO:0005886">
    <property type="term" value="C:plasma membrane"/>
    <property type="evidence" value="ECO:0007669"/>
    <property type="project" value="UniProtKB-SubCell"/>
</dbReference>
<dbReference type="PATRIC" id="fig|1341156.4.peg.1521"/>
<protein>
    <recommendedName>
        <fullName evidence="9">Cobalamin biosynthesis protein CobD</fullName>
    </recommendedName>
</protein>
<dbReference type="NCBIfam" id="TIGR00380">
    <property type="entry name" value="cobal_cbiB"/>
    <property type="match status" value="1"/>
</dbReference>
<accession>A0A011VVT7</accession>
<keyword evidence="11" id="KW-1185">Reference proteome</keyword>
<evidence type="ECO:0000256" key="4">
    <source>
        <dbReference type="ARBA" id="ARBA00022475"/>
    </source>
</evidence>
<evidence type="ECO:0000256" key="7">
    <source>
        <dbReference type="ARBA" id="ARBA00022989"/>
    </source>
</evidence>
<dbReference type="AlphaFoldDB" id="A0A011VVT7"/>
<dbReference type="PANTHER" id="PTHR34308">
    <property type="entry name" value="COBALAMIN BIOSYNTHESIS PROTEIN CBIB"/>
    <property type="match status" value="1"/>
</dbReference>
<dbReference type="RefSeq" id="WP_024857867.1">
    <property type="nucleotide sequence ID" value="NZ_JEOB01000002.1"/>
</dbReference>
<evidence type="ECO:0000256" key="9">
    <source>
        <dbReference type="HAMAP-Rule" id="MF_00024"/>
    </source>
</evidence>
<sequence>MMIMNSLCALALGFSLDMILGDPNNSFYPAELVRRMVKKLEVILKNAYLDSPDAQNMAGIMLVVMTLLICMGTSLAFLLLCYKLNVIVGIIAEGLLCWMSISGKAMRRGLMGVFRALRTNNADGARRHLRNITDRDIAGMDASECAKCAVETASENAVDMLVGPMFWACLFGGPGAVFCRVVNIMDNTVGFRDKEHLHFGRVAAKLDDIVMFIPARLAAAFMRWDAAFLRLDKKNAQEIYLRDKKRSASPNSGCTMAVAAGALDIQLGGDEVRNGVLTRRQRIGDALHPVSAGDVFWVNQLVTGAGAAAMLFAAVMRVAAYILTTQLIK</sequence>
<dbReference type="GO" id="GO:0048472">
    <property type="term" value="F:threonine-phosphate decarboxylase activity"/>
    <property type="evidence" value="ECO:0007669"/>
    <property type="project" value="InterPro"/>
</dbReference>
<evidence type="ECO:0000256" key="2">
    <source>
        <dbReference type="ARBA" id="ARBA00004953"/>
    </source>
</evidence>
<feature type="transmembrane region" description="Helical" evidence="9">
    <location>
        <begin position="84"/>
        <end position="101"/>
    </location>
</feature>
<dbReference type="PANTHER" id="PTHR34308:SF1">
    <property type="entry name" value="COBALAMIN BIOSYNTHESIS PROTEIN CBIB"/>
    <property type="match status" value="1"/>
</dbReference>
<dbReference type="GO" id="GO:0009236">
    <property type="term" value="P:cobalamin biosynthetic process"/>
    <property type="evidence" value="ECO:0007669"/>
    <property type="project" value="UniProtKB-UniRule"/>
</dbReference>
<dbReference type="UniPathway" id="UPA00148"/>
<evidence type="ECO:0000313" key="10">
    <source>
        <dbReference type="EMBL" id="EXM39386.1"/>
    </source>
</evidence>
<comment type="similarity">
    <text evidence="3 9">Belongs to the CobD/CbiB family.</text>
</comment>
<keyword evidence="7 9" id="KW-1133">Transmembrane helix</keyword>
<name>A0A011VVT7_RUMAL</name>
<keyword evidence="8 9" id="KW-0472">Membrane</keyword>
<dbReference type="OrthoDB" id="9811967at2"/>
<feature type="transmembrane region" description="Helical" evidence="9">
    <location>
        <begin position="57"/>
        <end position="79"/>
    </location>
</feature>
<feature type="transmembrane region" description="Helical" evidence="9">
    <location>
        <begin position="165"/>
        <end position="185"/>
    </location>
</feature>
<evidence type="ECO:0000256" key="5">
    <source>
        <dbReference type="ARBA" id="ARBA00022573"/>
    </source>
</evidence>
<dbReference type="GO" id="GO:0015420">
    <property type="term" value="F:ABC-type vitamin B12 transporter activity"/>
    <property type="evidence" value="ECO:0007669"/>
    <property type="project" value="UniProtKB-UniRule"/>
</dbReference>
<organism evidence="10 11">
    <name type="scientific">Ruminococcus albus SY3</name>
    <dbReference type="NCBI Taxonomy" id="1341156"/>
    <lineage>
        <taxon>Bacteria</taxon>
        <taxon>Bacillati</taxon>
        <taxon>Bacillota</taxon>
        <taxon>Clostridia</taxon>
        <taxon>Eubacteriales</taxon>
        <taxon>Oscillospiraceae</taxon>
        <taxon>Ruminococcus</taxon>
    </lineage>
</organism>
<dbReference type="Proteomes" id="UP000021369">
    <property type="component" value="Unassembled WGS sequence"/>
</dbReference>
<evidence type="ECO:0000313" key="11">
    <source>
        <dbReference type="Proteomes" id="UP000021369"/>
    </source>
</evidence>
<evidence type="ECO:0000256" key="8">
    <source>
        <dbReference type="ARBA" id="ARBA00023136"/>
    </source>
</evidence>
<comment type="pathway">
    <text evidence="2 9">Cofactor biosynthesis; adenosylcobalamin biosynthesis.</text>
</comment>
<evidence type="ECO:0000256" key="1">
    <source>
        <dbReference type="ARBA" id="ARBA00004651"/>
    </source>
</evidence>
<comment type="subcellular location">
    <subcellularLocation>
        <location evidence="1 9">Cell membrane</location>
        <topology evidence="1 9">Multi-pass membrane protein</topology>
    </subcellularLocation>
</comment>
<evidence type="ECO:0000256" key="6">
    <source>
        <dbReference type="ARBA" id="ARBA00022692"/>
    </source>
</evidence>
<dbReference type="HAMAP" id="MF_00024">
    <property type="entry name" value="CobD_CbiB"/>
    <property type="match status" value="1"/>
</dbReference>
<dbReference type="Pfam" id="PF03186">
    <property type="entry name" value="CobD_Cbib"/>
    <property type="match status" value="1"/>
</dbReference>
<evidence type="ECO:0000256" key="3">
    <source>
        <dbReference type="ARBA" id="ARBA00006263"/>
    </source>
</evidence>
<keyword evidence="4 9" id="KW-1003">Cell membrane</keyword>
<comment type="function">
    <text evidence="9">Converts cobyric acid to cobinamide by the addition of aminopropanol on the F carboxylic group.</text>
</comment>
<keyword evidence="6 9" id="KW-0812">Transmembrane</keyword>
<comment type="caution">
    <text evidence="10">The sequence shown here is derived from an EMBL/GenBank/DDBJ whole genome shotgun (WGS) entry which is preliminary data.</text>
</comment>
<comment type="caution">
    <text evidence="9">Lacks conserved residue(s) required for the propagation of feature annotation.</text>
</comment>